<sequence length="157" mass="17496">MSKQSAVTKMEIKLNPDDWHGMLRETVFATTLGNNRYRIENTPFLAKGVSLGDEVAAVRSKRGLVLSEVLKHSGHSTLRILVDESASPAEFQQQWLKLEKLGCTCEDADGDIPLFSVDIPPQVKLQTALKILDEGYDMGIWTYDEGHIGHTLADNDR</sequence>
<comment type="caution">
    <text evidence="1">The sequence shown here is derived from an EMBL/GenBank/DDBJ whole genome shotgun (WGS) entry which is preliminary data.</text>
</comment>
<evidence type="ECO:0000313" key="1">
    <source>
        <dbReference type="EMBL" id="OKL44170.1"/>
    </source>
</evidence>
<organism evidence="1 2">
    <name type="scientific">Pseudovibrio exalbescens</name>
    <dbReference type="NCBI Taxonomy" id="197461"/>
    <lineage>
        <taxon>Bacteria</taxon>
        <taxon>Pseudomonadati</taxon>
        <taxon>Pseudomonadota</taxon>
        <taxon>Alphaproteobacteria</taxon>
        <taxon>Hyphomicrobiales</taxon>
        <taxon>Stappiaceae</taxon>
        <taxon>Pseudovibrio</taxon>
    </lineage>
</organism>
<dbReference type="EMBL" id="LVVZ01000014">
    <property type="protein sequence ID" value="OKL44170.1"/>
    <property type="molecule type" value="Genomic_DNA"/>
</dbReference>
<proteinExistence type="predicted"/>
<dbReference type="InterPro" id="IPR025361">
    <property type="entry name" value="DUF4265"/>
</dbReference>
<accession>A0A1U7JHF0</accession>
<reference evidence="1 2" key="1">
    <citation type="submission" date="2016-03" db="EMBL/GenBank/DDBJ databases">
        <title>Genome sequence of Nesiotobacter sp. nov., a moderately halophilic alphaproteobacterium isolated from the Yellow Sea, China.</title>
        <authorList>
            <person name="Zhang G."/>
            <person name="Zhang R."/>
        </authorList>
    </citation>
    <scope>NUCLEOTIDE SEQUENCE [LARGE SCALE GENOMIC DNA]</scope>
    <source>
        <strain evidence="1 2">WB1-6</strain>
    </source>
</reference>
<dbReference type="RefSeq" id="WP_028481768.1">
    <property type="nucleotide sequence ID" value="NZ_LVVZ01000014.1"/>
</dbReference>
<evidence type="ECO:0000313" key="2">
    <source>
        <dbReference type="Proteomes" id="UP000185783"/>
    </source>
</evidence>
<protein>
    <recommendedName>
        <fullName evidence="3">DUF4265 domain-containing protein</fullName>
    </recommendedName>
</protein>
<evidence type="ECO:0008006" key="3">
    <source>
        <dbReference type="Google" id="ProtNLM"/>
    </source>
</evidence>
<keyword evidence="2" id="KW-1185">Reference proteome</keyword>
<dbReference type="STRING" id="197461.A3843_07025"/>
<gene>
    <name evidence="1" type="ORF">A3843_07025</name>
</gene>
<dbReference type="Proteomes" id="UP000185783">
    <property type="component" value="Unassembled WGS sequence"/>
</dbReference>
<dbReference type="Pfam" id="PF14085">
    <property type="entry name" value="DUF4265"/>
    <property type="match status" value="1"/>
</dbReference>
<dbReference type="AlphaFoldDB" id="A0A1U7JHF0"/>
<name>A0A1U7JHF0_9HYPH</name>